<dbReference type="InterPro" id="IPR011057">
    <property type="entry name" value="Mss4-like_sf"/>
</dbReference>
<dbReference type="GO" id="GO:0016846">
    <property type="term" value="F:carbon-sulfur lyase activity"/>
    <property type="evidence" value="ECO:0007669"/>
    <property type="project" value="InterPro"/>
</dbReference>
<keyword evidence="2" id="KW-0479">Metal-binding</keyword>
<keyword evidence="3" id="KW-0862">Zinc</keyword>
<evidence type="ECO:0000256" key="3">
    <source>
        <dbReference type="ARBA" id="ARBA00022833"/>
    </source>
</evidence>
<dbReference type="InterPro" id="IPR052355">
    <property type="entry name" value="CENP-V-like"/>
</dbReference>
<dbReference type="AlphaFoldDB" id="A0A420YLW7"/>
<evidence type="ECO:0000256" key="2">
    <source>
        <dbReference type="ARBA" id="ARBA00022723"/>
    </source>
</evidence>
<evidence type="ECO:0000256" key="1">
    <source>
        <dbReference type="ARBA" id="ARBA00005495"/>
    </source>
</evidence>
<dbReference type="Proteomes" id="UP000275385">
    <property type="component" value="Unassembled WGS sequence"/>
</dbReference>
<protein>
    <recommendedName>
        <fullName evidence="4">CENP-V/GFA domain-containing protein</fullName>
    </recommendedName>
</protein>
<reference evidence="5 6" key="1">
    <citation type="submission" date="2018-08" db="EMBL/GenBank/DDBJ databases">
        <title>Draft genome of the lignicolous fungus Coniochaeta pulveracea.</title>
        <authorList>
            <person name="Borstlap C.J."/>
            <person name="De Witt R.N."/>
            <person name="Botha A."/>
            <person name="Volschenk H."/>
        </authorList>
    </citation>
    <scope>NUCLEOTIDE SEQUENCE [LARGE SCALE GENOMIC DNA]</scope>
    <source>
        <strain evidence="5 6">CAB683</strain>
    </source>
</reference>
<keyword evidence="6" id="KW-1185">Reference proteome</keyword>
<comment type="similarity">
    <text evidence="1">Belongs to the Gfa family.</text>
</comment>
<dbReference type="GO" id="GO:0046872">
    <property type="term" value="F:metal ion binding"/>
    <property type="evidence" value="ECO:0007669"/>
    <property type="project" value="UniProtKB-KW"/>
</dbReference>
<dbReference type="SUPFAM" id="SSF51316">
    <property type="entry name" value="Mss4-like"/>
    <property type="match status" value="2"/>
</dbReference>
<evidence type="ECO:0000259" key="4">
    <source>
        <dbReference type="PROSITE" id="PS51891"/>
    </source>
</evidence>
<dbReference type="EMBL" id="QVQW01000003">
    <property type="protein sequence ID" value="RKU48893.1"/>
    <property type="molecule type" value="Genomic_DNA"/>
</dbReference>
<organism evidence="5 6">
    <name type="scientific">Coniochaeta pulveracea</name>
    <dbReference type="NCBI Taxonomy" id="177199"/>
    <lineage>
        <taxon>Eukaryota</taxon>
        <taxon>Fungi</taxon>
        <taxon>Dikarya</taxon>
        <taxon>Ascomycota</taxon>
        <taxon>Pezizomycotina</taxon>
        <taxon>Sordariomycetes</taxon>
        <taxon>Sordariomycetidae</taxon>
        <taxon>Coniochaetales</taxon>
        <taxon>Coniochaetaceae</taxon>
        <taxon>Coniochaeta</taxon>
    </lineage>
</organism>
<feature type="domain" description="CENP-V/GFA" evidence="4">
    <location>
        <begin position="132"/>
        <end position="249"/>
    </location>
</feature>
<gene>
    <name evidence="5" type="ORF">DL546_008635</name>
</gene>
<dbReference type="PANTHER" id="PTHR28620">
    <property type="entry name" value="CENTROMERE PROTEIN V"/>
    <property type="match status" value="1"/>
</dbReference>
<dbReference type="Gene3D" id="2.170.150.70">
    <property type="match status" value="2"/>
</dbReference>
<dbReference type="Pfam" id="PF04828">
    <property type="entry name" value="GFA"/>
    <property type="match status" value="1"/>
</dbReference>
<dbReference type="InterPro" id="IPR006913">
    <property type="entry name" value="CENP-V/GFA"/>
</dbReference>
<feature type="domain" description="CENP-V/GFA" evidence="4">
    <location>
        <begin position="5"/>
        <end position="122"/>
    </location>
</feature>
<accession>A0A420YLW7</accession>
<sequence>MSSGYHGNCHCGRFRFELTGVEITEAIVCKCTLCAKKGYLWIRPITGSFNVTRDEGSLTSYKAPTLTDQFCGHCGTGVLGEHSLGSLNGQQLVNIRAIQEVNPFKLGSSIHVAAPDDERPLKRISESSPALHKASCHCGQVQAELLVPITDLEIKEDNCSSCVRDAYIGVYPTKDQVKIHGRENTFEYKYGQKFSGTLYCKICGVTVFRNIYGPPLSVFDKVPADRKERVMAAYWKNMAMQPLNVRTFDGLDLESLKIERTDEGTEGYVLPP</sequence>
<dbReference type="PANTHER" id="PTHR28620:SF1">
    <property type="entry name" value="CENP-V_GFA DOMAIN-CONTAINING PROTEIN"/>
    <property type="match status" value="1"/>
</dbReference>
<proteinExistence type="inferred from homology"/>
<evidence type="ECO:0000313" key="5">
    <source>
        <dbReference type="EMBL" id="RKU48893.1"/>
    </source>
</evidence>
<dbReference type="PROSITE" id="PS51891">
    <property type="entry name" value="CENP_V_GFA"/>
    <property type="match status" value="2"/>
</dbReference>
<dbReference type="STRING" id="177199.A0A420YLW7"/>
<evidence type="ECO:0000313" key="6">
    <source>
        <dbReference type="Proteomes" id="UP000275385"/>
    </source>
</evidence>
<name>A0A420YLW7_9PEZI</name>
<comment type="caution">
    <text evidence="5">The sequence shown here is derived from an EMBL/GenBank/DDBJ whole genome shotgun (WGS) entry which is preliminary data.</text>
</comment>
<dbReference type="OrthoDB" id="2993351at2759"/>